<proteinExistence type="predicted"/>
<dbReference type="Proteomes" id="UP000027195">
    <property type="component" value="Unassembled WGS sequence"/>
</dbReference>
<feature type="non-terminal residue" evidence="2">
    <location>
        <position position="1"/>
    </location>
</feature>
<name>A0A067M1A6_BOTB1</name>
<feature type="compositionally biased region" description="Acidic residues" evidence="1">
    <location>
        <begin position="181"/>
        <end position="206"/>
    </location>
</feature>
<feature type="region of interest" description="Disordered" evidence="1">
    <location>
        <begin position="1"/>
        <end position="82"/>
    </location>
</feature>
<evidence type="ECO:0000256" key="1">
    <source>
        <dbReference type="SAM" id="MobiDB-lite"/>
    </source>
</evidence>
<gene>
    <name evidence="2" type="ORF">BOTBODRAFT_182347</name>
</gene>
<feature type="region of interest" description="Disordered" evidence="1">
    <location>
        <begin position="148"/>
        <end position="206"/>
    </location>
</feature>
<dbReference type="EMBL" id="KL198213">
    <property type="protein sequence ID" value="KDQ05662.1"/>
    <property type="molecule type" value="Genomic_DNA"/>
</dbReference>
<feature type="compositionally biased region" description="Basic and acidic residues" evidence="1">
    <location>
        <begin position="36"/>
        <end position="46"/>
    </location>
</feature>
<evidence type="ECO:0000313" key="3">
    <source>
        <dbReference type="Proteomes" id="UP000027195"/>
    </source>
</evidence>
<dbReference type="HOGENOM" id="CLU_1334665_0_0_1"/>
<dbReference type="STRING" id="930990.A0A067M1A6"/>
<keyword evidence="3" id="KW-1185">Reference proteome</keyword>
<protein>
    <submittedName>
        <fullName evidence="2">Uncharacterized protein</fullName>
    </submittedName>
</protein>
<feature type="compositionally biased region" description="Pro residues" evidence="1">
    <location>
        <begin position="1"/>
        <end position="11"/>
    </location>
</feature>
<accession>A0A067M1A6</accession>
<sequence length="206" mass="22844">TAPPAKRPSSPPVSVHSSSPSPPPSRATSPSEPDEDAPRKRARLDPPEEAPASPEEIKDSQDQQDLEDPEDRRARSSDPGARFRKPYAYPNFLFMDWDDIEEAVVEAYDHMHAAMTCLDTPARHYRGSSHPMNAFSHLQMALWHLQASEPKSTGRRHLPQKGPPAPWGPIDPWDGMRSADAEGETESEEEMEGGEETEGEVEMLVG</sequence>
<reference evidence="3" key="1">
    <citation type="journal article" date="2014" name="Proc. Natl. Acad. Sci. U.S.A.">
        <title>Extensive sampling of basidiomycete genomes demonstrates inadequacy of the white-rot/brown-rot paradigm for wood decay fungi.</title>
        <authorList>
            <person name="Riley R."/>
            <person name="Salamov A.A."/>
            <person name="Brown D.W."/>
            <person name="Nagy L.G."/>
            <person name="Floudas D."/>
            <person name="Held B.W."/>
            <person name="Levasseur A."/>
            <person name="Lombard V."/>
            <person name="Morin E."/>
            <person name="Otillar R."/>
            <person name="Lindquist E.A."/>
            <person name="Sun H."/>
            <person name="LaButti K.M."/>
            <person name="Schmutz J."/>
            <person name="Jabbour D."/>
            <person name="Luo H."/>
            <person name="Baker S.E."/>
            <person name="Pisabarro A.G."/>
            <person name="Walton J.D."/>
            <person name="Blanchette R.A."/>
            <person name="Henrissat B."/>
            <person name="Martin F."/>
            <person name="Cullen D."/>
            <person name="Hibbett D.S."/>
            <person name="Grigoriev I.V."/>
        </authorList>
    </citation>
    <scope>NUCLEOTIDE SEQUENCE [LARGE SCALE GENOMIC DNA]</scope>
    <source>
        <strain evidence="3">FD-172 SS1</strain>
    </source>
</reference>
<dbReference type="InParanoid" id="A0A067M1A6"/>
<dbReference type="AlphaFoldDB" id="A0A067M1A6"/>
<evidence type="ECO:0000313" key="2">
    <source>
        <dbReference type="EMBL" id="KDQ05662.1"/>
    </source>
</evidence>
<organism evidence="2 3">
    <name type="scientific">Botryobasidium botryosum (strain FD-172 SS1)</name>
    <dbReference type="NCBI Taxonomy" id="930990"/>
    <lineage>
        <taxon>Eukaryota</taxon>
        <taxon>Fungi</taxon>
        <taxon>Dikarya</taxon>
        <taxon>Basidiomycota</taxon>
        <taxon>Agaricomycotina</taxon>
        <taxon>Agaricomycetes</taxon>
        <taxon>Cantharellales</taxon>
        <taxon>Botryobasidiaceae</taxon>
        <taxon>Botryobasidium</taxon>
    </lineage>
</organism>